<dbReference type="Pfam" id="PF00005">
    <property type="entry name" value="ABC_tran"/>
    <property type="match status" value="1"/>
</dbReference>
<dbReference type="PATRIC" id="fig|649747.3.peg.128"/>
<dbReference type="EMBL" id="AWSJ01000012">
    <property type="protein sequence ID" value="ERI11760.1"/>
    <property type="molecule type" value="Genomic_DNA"/>
</dbReference>
<dbReference type="Proteomes" id="UP000016511">
    <property type="component" value="Unassembled WGS sequence"/>
</dbReference>
<reference evidence="5 6" key="1">
    <citation type="submission" date="2013-08" db="EMBL/GenBank/DDBJ databases">
        <authorList>
            <person name="Weinstock G."/>
            <person name="Sodergren E."/>
            <person name="Wylie T."/>
            <person name="Fulton L."/>
            <person name="Fulton R."/>
            <person name="Fronick C."/>
            <person name="O'Laughlin M."/>
            <person name="Godfrey J."/>
            <person name="Miner T."/>
            <person name="Herter B."/>
            <person name="Appelbaum E."/>
            <person name="Cordes M."/>
            <person name="Lek S."/>
            <person name="Wollam A."/>
            <person name="Pepin K.H."/>
            <person name="Palsikar V.B."/>
            <person name="Mitreva M."/>
            <person name="Wilson R.K."/>
        </authorList>
    </citation>
    <scope>NUCLEOTIDE SEQUENCE [LARGE SCALE GENOMIC DNA]</scope>
    <source>
        <strain evidence="5 6">ATCC 12856</strain>
    </source>
</reference>
<dbReference type="InterPro" id="IPR017911">
    <property type="entry name" value="MacB-like_ATP-bd"/>
</dbReference>
<dbReference type="CDD" id="cd03255">
    <property type="entry name" value="ABC_MJ0796_LolCDE_FtsE"/>
    <property type="match status" value="1"/>
</dbReference>
<dbReference type="InterPro" id="IPR003439">
    <property type="entry name" value="ABC_transporter-like_ATP-bd"/>
</dbReference>
<dbReference type="GO" id="GO:0022857">
    <property type="term" value="F:transmembrane transporter activity"/>
    <property type="evidence" value="ECO:0007669"/>
    <property type="project" value="TreeGrafter"/>
</dbReference>
<keyword evidence="3 5" id="KW-0067">ATP-binding</keyword>
<organism evidence="5 6">
    <name type="scientific">Aneurinibacillus aneurinilyticus ATCC 12856</name>
    <dbReference type="NCBI Taxonomy" id="649747"/>
    <lineage>
        <taxon>Bacteria</taxon>
        <taxon>Bacillati</taxon>
        <taxon>Bacillota</taxon>
        <taxon>Bacilli</taxon>
        <taxon>Bacillales</taxon>
        <taxon>Paenibacillaceae</taxon>
        <taxon>Aneurinibacillus group</taxon>
        <taxon>Aneurinibacillus</taxon>
    </lineage>
</organism>
<dbReference type="PROSITE" id="PS00211">
    <property type="entry name" value="ABC_TRANSPORTER_1"/>
    <property type="match status" value="1"/>
</dbReference>
<accession>U1X9Z1</accession>
<dbReference type="HOGENOM" id="CLU_000604_1_22_9"/>
<dbReference type="AlphaFoldDB" id="U1X9Z1"/>
<evidence type="ECO:0000259" key="4">
    <source>
        <dbReference type="PROSITE" id="PS50893"/>
    </source>
</evidence>
<dbReference type="InterPro" id="IPR015854">
    <property type="entry name" value="ABC_transpr_LolD-like"/>
</dbReference>
<evidence type="ECO:0000256" key="3">
    <source>
        <dbReference type="ARBA" id="ARBA00022840"/>
    </source>
</evidence>
<gene>
    <name evidence="5" type="ORF">HMPREF0083_00143</name>
</gene>
<dbReference type="GO" id="GO:0005524">
    <property type="term" value="F:ATP binding"/>
    <property type="evidence" value="ECO:0007669"/>
    <property type="project" value="UniProtKB-KW"/>
</dbReference>
<comment type="caution">
    <text evidence="5">The sequence shown here is derived from an EMBL/GenBank/DDBJ whole genome shotgun (WGS) entry which is preliminary data.</text>
</comment>
<dbReference type="GO" id="GO:0005886">
    <property type="term" value="C:plasma membrane"/>
    <property type="evidence" value="ECO:0007669"/>
    <property type="project" value="TreeGrafter"/>
</dbReference>
<dbReference type="GO" id="GO:0098796">
    <property type="term" value="C:membrane protein complex"/>
    <property type="evidence" value="ECO:0007669"/>
    <property type="project" value="UniProtKB-ARBA"/>
</dbReference>
<dbReference type="STRING" id="649747.HMPREF0083_00143"/>
<evidence type="ECO:0000256" key="1">
    <source>
        <dbReference type="ARBA" id="ARBA00022448"/>
    </source>
</evidence>
<dbReference type="GeneID" id="92837556"/>
<dbReference type="PANTHER" id="PTHR24220">
    <property type="entry name" value="IMPORT ATP-BINDING PROTEIN"/>
    <property type="match status" value="1"/>
</dbReference>
<evidence type="ECO:0000313" key="6">
    <source>
        <dbReference type="Proteomes" id="UP000016511"/>
    </source>
</evidence>
<feature type="domain" description="ABC transporter" evidence="4">
    <location>
        <begin position="2"/>
        <end position="226"/>
    </location>
</feature>
<dbReference type="eggNOG" id="COG1136">
    <property type="taxonomic scope" value="Bacteria"/>
</dbReference>
<protein>
    <submittedName>
        <fullName evidence="5">ABC transporter, ATP-binding protein</fullName>
    </submittedName>
</protein>
<dbReference type="PROSITE" id="PS50893">
    <property type="entry name" value="ABC_TRANSPORTER_2"/>
    <property type="match status" value="1"/>
</dbReference>
<sequence>MIELHNISKSYTNKNNIETKVLSEINLKINKGDFISIMGTSGVGKSTLLNIIGLLDSPNSGYICIDGEKMDISRLSTDKYSKIRNRYIGFIFQDFKLIRDMNVLQNVEVPLAYAGYNKKLRKERVKEVLQQVGLVEKEDAYPDQLSGGQKQRVAIARAIANKPKILIGDEPTGNLDAETTEEILRLINSLNKLGVTIVLVTHDLNVAKNANRILELHSGRLAEYSID</sequence>
<evidence type="ECO:0000256" key="2">
    <source>
        <dbReference type="ARBA" id="ARBA00022741"/>
    </source>
</evidence>
<evidence type="ECO:0000313" key="5">
    <source>
        <dbReference type="EMBL" id="ERI11760.1"/>
    </source>
</evidence>
<keyword evidence="1" id="KW-0813">Transport</keyword>
<keyword evidence="2" id="KW-0547">Nucleotide-binding</keyword>
<keyword evidence="6" id="KW-1185">Reference proteome</keyword>
<dbReference type="SMART" id="SM00382">
    <property type="entry name" value="AAA"/>
    <property type="match status" value="1"/>
</dbReference>
<dbReference type="GO" id="GO:0016887">
    <property type="term" value="F:ATP hydrolysis activity"/>
    <property type="evidence" value="ECO:0007669"/>
    <property type="project" value="InterPro"/>
</dbReference>
<dbReference type="RefSeq" id="WP_021619450.1">
    <property type="nucleotide sequence ID" value="NZ_KE952680.1"/>
</dbReference>
<dbReference type="Gene3D" id="3.40.50.300">
    <property type="entry name" value="P-loop containing nucleotide triphosphate hydrolases"/>
    <property type="match status" value="1"/>
</dbReference>
<name>U1X9Z1_ANEAE</name>
<proteinExistence type="predicted"/>
<dbReference type="FunFam" id="3.40.50.300:FF:000032">
    <property type="entry name" value="Export ABC transporter ATP-binding protein"/>
    <property type="match status" value="1"/>
</dbReference>
<dbReference type="InterPro" id="IPR017871">
    <property type="entry name" value="ABC_transporter-like_CS"/>
</dbReference>
<dbReference type="InterPro" id="IPR027417">
    <property type="entry name" value="P-loop_NTPase"/>
</dbReference>
<dbReference type="InterPro" id="IPR003593">
    <property type="entry name" value="AAA+_ATPase"/>
</dbReference>
<dbReference type="SUPFAM" id="SSF52540">
    <property type="entry name" value="P-loop containing nucleoside triphosphate hydrolases"/>
    <property type="match status" value="1"/>
</dbReference>